<evidence type="ECO:0000313" key="2">
    <source>
        <dbReference type="Proteomes" id="UP000826802"/>
    </source>
</evidence>
<evidence type="ECO:0000313" key="1">
    <source>
        <dbReference type="EMBL" id="QYA43275.1"/>
    </source>
</evidence>
<reference evidence="1 2" key="1">
    <citation type="submission" date="2021-07" db="EMBL/GenBank/DDBJ databases">
        <title>Prevalence and characterization of methicillin-resistant Macrococcus spp. in food producing animals and meat in Switzerland in 2019.</title>
        <authorList>
            <person name="Keller J.E."/>
            <person name="Schwendener S."/>
            <person name="Neuenschwander J."/>
            <person name="Overesch G."/>
            <person name="Perreten V."/>
        </authorList>
    </citation>
    <scope>NUCLEOTIDE SEQUENCE [LARGE SCALE GENOMIC DNA]</scope>
    <source>
        <strain evidence="1 2">19Msa0936</strain>
    </source>
</reference>
<dbReference type="EMBL" id="CP079981">
    <property type="protein sequence ID" value="QYA43275.1"/>
    <property type="molecule type" value="Genomic_DNA"/>
</dbReference>
<dbReference type="InterPro" id="IPR007920">
    <property type="entry name" value="UPF0223"/>
</dbReference>
<gene>
    <name evidence="1" type="ORF">KYI11_05015</name>
</gene>
<name>A0AAJ4PCC2_9STAP</name>
<organism evidence="1 2">
    <name type="scientific">Macrococcoides bohemicum</name>
    <dbReference type="NCBI Taxonomy" id="1903056"/>
    <lineage>
        <taxon>Bacteria</taxon>
        <taxon>Bacillati</taxon>
        <taxon>Bacillota</taxon>
        <taxon>Bacilli</taxon>
        <taxon>Bacillales</taxon>
        <taxon>Staphylococcaceae</taxon>
        <taxon>Macrococcoides</taxon>
    </lineage>
</organism>
<dbReference type="AlphaFoldDB" id="A0AAJ4PCC2"/>
<sequence>MSYSYPINPEWTQEEIIDVVNFLALIEDAYESNVNTEDYAAVYRAFKRIAPMKSDENKIYKDFKEVSDYDGYVVTKRFKEAQTANEKTFKVEF</sequence>
<accession>A0AAJ4PCC2</accession>
<keyword evidence="2" id="KW-1185">Reference proteome</keyword>
<dbReference type="RefSeq" id="WP_219498543.1">
    <property type="nucleotide sequence ID" value="NZ_CP079981.1"/>
</dbReference>
<protein>
    <submittedName>
        <fullName evidence="1">UPF0223 family protein</fullName>
    </submittedName>
</protein>
<dbReference type="Pfam" id="PF05256">
    <property type="entry name" value="UPF0223"/>
    <property type="match status" value="1"/>
</dbReference>
<dbReference type="Proteomes" id="UP000826802">
    <property type="component" value="Chromosome"/>
</dbReference>
<proteinExistence type="predicted"/>